<dbReference type="SUPFAM" id="SSF51569">
    <property type="entry name" value="Aldolase"/>
    <property type="match status" value="1"/>
</dbReference>
<dbReference type="GO" id="GO:0006552">
    <property type="term" value="P:L-leucine catabolic process"/>
    <property type="evidence" value="ECO:0007669"/>
    <property type="project" value="TreeGrafter"/>
</dbReference>
<evidence type="ECO:0000256" key="2">
    <source>
        <dbReference type="ARBA" id="ARBA00022723"/>
    </source>
</evidence>
<name>A0A1I5BED7_9FLAO</name>
<dbReference type="EMBL" id="FOVN01000003">
    <property type="protein sequence ID" value="SFN72919.1"/>
    <property type="molecule type" value="Genomic_DNA"/>
</dbReference>
<evidence type="ECO:0000259" key="4">
    <source>
        <dbReference type="PROSITE" id="PS50991"/>
    </source>
</evidence>
<dbReference type="InterPro" id="IPR013785">
    <property type="entry name" value="Aldolase_TIM"/>
</dbReference>
<dbReference type="InterPro" id="IPR043594">
    <property type="entry name" value="HMGL"/>
</dbReference>
<proteinExistence type="inferred from homology"/>
<organism evidence="5 6">
    <name type="scientific">Bizionia echini</name>
    <dbReference type="NCBI Taxonomy" id="649333"/>
    <lineage>
        <taxon>Bacteria</taxon>
        <taxon>Pseudomonadati</taxon>
        <taxon>Bacteroidota</taxon>
        <taxon>Flavobacteriia</taxon>
        <taxon>Flavobacteriales</taxon>
        <taxon>Flavobacteriaceae</taxon>
        <taxon>Bizionia</taxon>
    </lineage>
</organism>
<dbReference type="RefSeq" id="WP_092207740.1">
    <property type="nucleotide sequence ID" value="NZ_FOVN01000003.1"/>
</dbReference>
<gene>
    <name evidence="5" type="ORF">SAMN04487989_10360</name>
</gene>
<dbReference type="GO" id="GO:0046951">
    <property type="term" value="P:ketone body biosynthetic process"/>
    <property type="evidence" value="ECO:0007669"/>
    <property type="project" value="TreeGrafter"/>
</dbReference>
<dbReference type="Gene3D" id="3.20.20.70">
    <property type="entry name" value="Aldolase class I"/>
    <property type="match status" value="1"/>
</dbReference>
<evidence type="ECO:0000313" key="5">
    <source>
        <dbReference type="EMBL" id="SFN72919.1"/>
    </source>
</evidence>
<sequence>MSELVKIIECPRDAMQGIKTFIPTEQKVQYIQSLLRVGFDTIDFGSFVSPKAIPQMVDTADVLAQLDLSKTTSKLLAIIANTRGAQDAAKHEPIQYLGYPFSISENFQMRNTHKTIAESVVTLQEILEIADTYKKEVVVYISMGFGNPYGDPWNVDIVGAWTETLSNMGVKILSLSDTVGTSDPENIDYLFSNLIPKYPQIEFGAHLHTTPTTWFEKVDAAYQAGCMRFDGAIQGFGGCPMAKDDLTGNMPTEKLLSYFTTKKHSGLNALSFESAYNEATKLFSVYH</sequence>
<dbReference type="PROSITE" id="PS50991">
    <property type="entry name" value="PYR_CT"/>
    <property type="match status" value="1"/>
</dbReference>
<protein>
    <submittedName>
        <fullName evidence="5">Hydroxymethylglutaryl-CoA lyase</fullName>
    </submittedName>
</protein>
<keyword evidence="6" id="KW-1185">Reference proteome</keyword>
<dbReference type="PANTHER" id="PTHR42738">
    <property type="entry name" value="HYDROXYMETHYLGLUTARYL-COA LYASE"/>
    <property type="match status" value="1"/>
</dbReference>
<dbReference type="AlphaFoldDB" id="A0A1I5BED7"/>
<accession>A0A1I5BED7</accession>
<evidence type="ECO:0000313" key="6">
    <source>
        <dbReference type="Proteomes" id="UP000198705"/>
    </source>
</evidence>
<dbReference type="Proteomes" id="UP000198705">
    <property type="component" value="Unassembled WGS sequence"/>
</dbReference>
<feature type="domain" description="Pyruvate carboxyltransferase" evidence="4">
    <location>
        <begin position="4"/>
        <end position="273"/>
    </location>
</feature>
<dbReference type="OrthoDB" id="9784013at2"/>
<dbReference type="Pfam" id="PF00682">
    <property type="entry name" value="HMGL-like"/>
    <property type="match status" value="1"/>
</dbReference>
<evidence type="ECO:0000256" key="3">
    <source>
        <dbReference type="ARBA" id="ARBA00023239"/>
    </source>
</evidence>
<dbReference type="STRING" id="649333.SAMN04487989_10360"/>
<dbReference type="InterPro" id="IPR000891">
    <property type="entry name" value="PYR_CT"/>
</dbReference>
<comment type="similarity">
    <text evidence="1">Belongs to the HMG-CoA lyase family.</text>
</comment>
<dbReference type="GO" id="GO:0004419">
    <property type="term" value="F:hydroxymethylglutaryl-CoA lyase activity"/>
    <property type="evidence" value="ECO:0007669"/>
    <property type="project" value="TreeGrafter"/>
</dbReference>
<reference evidence="6" key="1">
    <citation type="submission" date="2016-10" db="EMBL/GenBank/DDBJ databases">
        <authorList>
            <person name="Varghese N."/>
            <person name="Submissions S."/>
        </authorList>
    </citation>
    <scope>NUCLEOTIDE SEQUENCE [LARGE SCALE GENOMIC DNA]</scope>
    <source>
        <strain evidence="6">DSM 23925</strain>
    </source>
</reference>
<dbReference type="CDD" id="cd07938">
    <property type="entry name" value="DRE_TIM_HMGL"/>
    <property type="match status" value="1"/>
</dbReference>
<keyword evidence="2" id="KW-0479">Metal-binding</keyword>
<keyword evidence="3 5" id="KW-0456">Lyase</keyword>
<dbReference type="PANTHER" id="PTHR42738:SF7">
    <property type="entry name" value="HYDROXYMETHYLGLUTARYL-COA LYASE"/>
    <property type="match status" value="1"/>
</dbReference>
<evidence type="ECO:0000256" key="1">
    <source>
        <dbReference type="ARBA" id="ARBA00009405"/>
    </source>
</evidence>
<dbReference type="GO" id="GO:0046872">
    <property type="term" value="F:metal ion binding"/>
    <property type="evidence" value="ECO:0007669"/>
    <property type="project" value="UniProtKB-KW"/>
</dbReference>